<accession>A0A9N7UQN8</accession>
<dbReference type="AlphaFoldDB" id="A0A9N7UQN8"/>
<dbReference type="EMBL" id="CADEAL010001703">
    <property type="protein sequence ID" value="CAB1434877.1"/>
    <property type="molecule type" value="Genomic_DNA"/>
</dbReference>
<sequence>MSVRDMCCPSHPLIRLVYTYQSTVPVMFQEDAAGEPGVGQDDPEPGLRHRWLSSTPRLLMEIRHRRRHTGESLAQKHCTMCPAVTSPPVIQKAEARCLIRHCSHLY</sequence>
<organism evidence="1 2">
    <name type="scientific">Pleuronectes platessa</name>
    <name type="common">European plaice</name>
    <dbReference type="NCBI Taxonomy" id="8262"/>
    <lineage>
        <taxon>Eukaryota</taxon>
        <taxon>Metazoa</taxon>
        <taxon>Chordata</taxon>
        <taxon>Craniata</taxon>
        <taxon>Vertebrata</taxon>
        <taxon>Euteleostomi</taxon>
        <taxon>Actinopterygii</taxon>
        <taxon>Neopterygii</taxon>
        <taxon>Teleostei</taxon>
        <taxon>Neoteleostei</taxon>
        <taxon>Acanthomorphata</taxon>
        <taxon>Carangaria</taxon>
        <taxon>Pleuronectiformes</taxon>
        <taxon>Pleuronectoidei</taxon>
        <taxon>Pleuronectidae</taxon>
        <taxon>Pleuronectes</taxon>
    </lineage>
</organism>
<comment type="caution">
    <text evidence="1">The sequence shown here is derived from an EMBL/GenBank/DDBJ whole genome shotgun (WGS) entry which is preliminary data.</text>
</comment>
<keyword evidence="2" id="KW-1185">Reference proteome</keyword>
<evidence type="ECO:0000313" key="1">
    <source>
        <dbReference type="EMBL" id="CAB1434877.1"/>
    </source>
</evidence>
<reference evidence="1" key="1">
    <citation type="submission" date="2020-03" db="EMBL/GenBank/DDBJ databases">
        <authorList>
            <person name="Weist P."/>
        </authorList>
    </citation>
    <scope>NUCLEOTIDE SEQUENCE</scope>
</reference>
<protein>
    <submittedName>
        <fullName evidence="1">Uncharacterized protein</fullName>
    </submittedName>
</protein>
<dbReference type="Proteomes" id="UP001153269">
    <property type="component" value="Unassembled WGS sequence"/>
</dbReference>
<evidence type="ECO:0000313" key="2">
    <source>
        <dbReference type="Proteomes" id="UP001153269"/>
    </source>
</evidence>
<proteinExistence type="predicted"/>
<name>A0A9N7UQN8_PLEPL</name>
<gene>
    <name evidence="1" type="ORF">PLEPLA_LOCUS22982</name>
</gene>